<dbReference type="OrthoDB" id="1247465at2"/>
<dbReference type="PANTHER" id="PTHR30529">
    <property type="entry name" value="CYTOCHROME B561"/>
    <property type="match status" value="1"/>
</dbReference>
<evidence type="ECO:0000256" key="7">
    <source>
        <dbReference type="ARBA" id="ARBA00022723"/>
    </source>
</evidence>
<proteinExistence type="inferred from homology"/>
<keyword evidence="3" id="KW-0813">Transport</keyword>
<keyword evidence="8" id="KW-0249">Electron transport</keyword>
<keyword evidence="4" id="KW-1003">Cell membrane</keyword>
<keyword evidence="16" id="KW-1185">Reference proteome</keyword>
<dbReference type="SUPFAM" id="SSF81342">
    <property type="entry name" value="Transmembrane di-heme cytochromes"/>
    <property type="match status" value="1"/>
</dbReference>
<keyword evidence="10" id="KW-0408">Iron</keyword>
<gene>
    <name evidence="15" type="ORF">DKG74_15530</name>
</gene>
<comment type="caution">
    <text evidence="15">The sequence shown here is derived from an EMBL/GenBank/DDBJ whole genome shotgun (WGS) entry which is preliminary data.</text>
</comment>
<evidence type="ECO:0000313" key="15">
    <source>
        <dbReference type="EMBL" id="PWR20413.1"/>
    </source>
</evidence>
<keyword evidence="6 13" id="KW-0812">Transmembrane</keyword>
<keyword evidence="9 13" id="KW-1133">Transmembrane helix</keyword>
<feature type="transmembrane region" description="Helical" evidence="13">
    <location>
        <begin position="47"/>
        <end position="65"/>
    </location>
</feature>
<dbReference type="Proteomes" id="UP000245461">
    <property type="component" value="Unassembled WGS sequence"/>
</dbReference>
<dbReference type="GO" id="GO:0046872">
    <property type="term" value="F:metal ion binding"/>
    <property type="evidence" value="ECO:0007669"/>
    <property type="project" value="UniProtKB-KW"/>
</dbReference>
<comment type="subcellular location">
    <subcellularLocation>
        <location evidence="2">Cell membrane</location>
        <topology evidence="2">Multi-pass membrane protein</topology>
    </subcellularLocation>
</comment>
<evidence type="ECO:0000256" key="8">
    <source>
        <dbReference type="ARBA" id="ARBA00022982"/>
    </source>
</evidence>
<evidence type="ECO:0000256" key="11">
    <source>
        <dbReference type="ARBA" id="ARBA00023136"/>
    </source>
</evidence>
<dbReference type="PANTHER" id="PTHR30529:SF1">
    <property type="entry name" value="CYTOCHROME B561 HOMOLOG 2"/>
    <property type="match status" value="1"/>
</dbReference>
<dbReference type="Pfam" id="PF01292">
    <property type="entry name" value="Ni_hydr_CYTB"/>
    <property type="match status" value="1"/>
</dbReference>
<sequence length="176" mass="18609">MTSRLPIPAAVKLMHWTVVLLIVALFGIAWSIDSFEAGPFKTGLIDLHRSLGLVVFVLALIRPVLRFALGGVESAGNGLTDLAAKGLHLALYAALIVMPIAGWVATNANGGSALLFGIPVPDLVAKDEGMADLAFGAHEVLGNLIVIAVGLHVAAALWHHFVQRDDVLRRMLPGRS</sequence>
<evidence type="ECO:0000256" key="13">
    <source>
        <dbReference type="SAM" id="Phobius"/>
    </source>
</evidence>
<evidence type="ECO:0000256" key="3">
    <source>
        <dbReference type="ARBA" id="ARBA00022448"/>
    </source>
</evidence>
<protein>
    <submittedName>
        <fullName evidence="15">Cytochrome b</fullName>
    </submittedName>
</protein>
<evidence type="ECO:0000256" key="1">
    <source>
        <dbReference type="ARBA" id="ARBA00001970"/>
    </source>
</evidence>
<feature type="transmembrane region" description="Helical" evidence="13">
    <location>
        <begin position="140"/>
        <end position="162"/>
    </location>
</feature>
<evidence type="ECO:0000256" key="4">
    <source>
        <dbReference type="ARBA" id="ARBA00022475"/>
    </source>
</evidence>
<keyword evidence="11 13" id="KW-0472">Membrane</keyword>
<evidence type="ECO:0000256" key="10">
    <source>
        <dbReference type="ARBA" id="ARBA00023004"/>
    </source>
</evidence>
<dbReference type="GO" id="GO:0009055">
    <property type="term" value="F:electron transfer activity"/>
    <property type="evidence" value="ECO:0007669"/>
    <property type="project" value="InterPro"/>
</dbReference>
<evidence type="ECO:0000256" key="12">
    <source>
        <dbReference type="ARBA" id="ARBA00037975"/>
    </source>
</evidence>
<feature type="transmembrane region" description="Helical" evidence="13">
    <location>
        <begin position="86"/>
        <end position="105"/>
    </location>
</feature>
<comment type="cofactor">
    <cofactor evidence="1">
        <name>heme b</name>
        <dbReference type="ChEBI" id="CHEBI:60344"/>
    </cofactor>
</comment>
<dbReference type="GO" id="GO:0005886">
    <property type="term" value="C:plasma membrane"/>
    <property type="evidence" value="ECO:0007669"/>
    <property type="project" value="UniProtKB-SubCell"/>
</dbReference>
<dbReference type="InterPro" id="IPR052168">
    <property type="entry name" value="Cytochrome_b561_oxidase"/>
</dbReference>
<organism evidence="15 16">
    <name type="scientific">Zavarzinia aquatilis</name>
    <dbReference type="NCBI Taxonomy" id="2211142"/>
    <lineage>
        <taxon>Bacteria</taxon>
        <taxon>Pseudomonadati</taxon>
        <taxon>Pseudomonadota</taxon>
        <taxon>Alphaproteobacteria</taxon>
        <taxon>Rhodospirillales</taxon>
        <taxon>Zavarziniaceae</taxon>
        <taxon>Zavarzinia</taxon>
    </lineage>
</organism>
<dbReference type="GO" id="GO:0022904">
    <property type="term" value="P:respiratory electron transport chain"/>
    <property type="evidence" value="ECO:0007669"/>
    <property type="project" value="InterPro"/>
</dbReference>
<dbReference type="RefSeq" id="WP_109907087.1">
    <property type="nucleotide sequence ID" value="NZ_QGLE01000009.1"/>
</dbReference>
<reference evidence="15 16" key="1">
    <citation type="submission" date="2018-05" db="EMBL/GenBank/DDBJ databases">
        <title>Zavarzinia sp. HR-AS.</title>
        <authorList>
            <person name="Lee Y."/>
            <person name="Jeon C.O."/>
        </authorList>
    </citation>
    <scope>NUCLEOTIDE SEQUENCE [LARGE SCALE GENOMIC DNA]</scope>
    <source>
        <strain evidence="15 16">HR-AS</strain>
    </source>
</reference>
<keyword evidence="7" id="KW-0479">Metal-binding</keyword>
<keyword evidence="5" id="KW-0349">Heme</keyword>
<evidence type="ECO:0000313" key="16">
    <source>
        <dbReference type="Proteomes" id="UP000245461"/>
    </source>
</evidence>
<comment type="similarity">
    <text evidence="12">Belongs to the cytochrome b561 family.</text>
</comment>
<dbReference type="GO" id="GO:0020037">
    <property type="term" value="F:heme binding"/>
    <property type="evidence" value="ECO:0007669"/>
    <property type="project" value="TreeGrafter"/>
</dbReference>
<dbReference type="AlphaFoldDB" id="A0A317E4T8"/>
<evidence type="ECO:0000259" key="14">
    <source>
        <dbReference type="Pfam" id="PF01292"/>
    </source>
</evidence>
<name>A0A317E4T8_9PROT</name>
<evidence type="ECO:0000256" key="9">
    <source>
        <dbReference type="ARBA" id="ARBA00022989"/>
    </source>
</evidence>
<accession>A0A317E4T8</accession>
<feature type="domain" description="Cytochrome b561 bacterial/Ni-hydrogenase" evidence="14">
    <location>
        <begin position="9"/>
        <end position="174"/>
    </location>
</feature>
<dbReference type="EMBL" id="QGLE01000009">
    <property type="protein sequence ID" value="PWR20413.1"/>
    <property type="molecule type" value="Genomic_DNA"/>
</dbReference>
<dbReference type="InterPro" id="IPR011577">
    <property type="entry name" value="Cyt_b561_bac/Ni-Hgenase"/>
</dbReference>
<dbReference type="InterPro" id="IPR016174">
    <property type="entry name" value="Di-haem_cyt_TM"/>
</dbReference>
<evidence type="ECO:0000256" key="6">
    <source>
        <dbReference type="ARBA" id="ARBA00022692"/>
    </source>
</evidence>
<evidence type="ECO:0000256" key="5">
    <source>
        <dbReference type="ARBA" id="ARBA00022617"/>
    </source>
</evidence>
<evidence type="ECO:0000256" key="2">
    <source>
        <dbReference type="ARBA" id="ARBA00004651"/>
    </source>
</evidence>